<evidence type="ECO:0000313" key="2">
    <source>
        <dbReference type="EMBL" id="KAH7951882.1"/>
    </source>
</evidence>
<dbReference type="Proteomes" id="UP000821837">
    <property type="component" value="Chromosome 5"/>
</dbReference>
<accession>A0A9D4PRP6</accession>
<protein>
    <submittedName>
        <fullName evidence="2">Uncharacterized protein</fullName>
    </submittedName>
</protein>
<evidence type="ECO:0000256" key="1">
    <source>
        <dbReference type="SAM" id="MobiDB-lite"/>
    </source>
</evidence>
<comment type="caution">
    <text evidence="2">The sequence shown here is derived from an EMBL/GenBank/DDBJ whole genome shotgun (WGS) entry which is preliminary data.</text>
</comment>
<dbReference type="EMBL" id="JABSTV010001251">
    <property type="protein sequence ID" value="KAH7951882.1"/>
    <property type="molecule type" value="Genomic_DNA"/>
</dbReference>
<evidence type="ECO:0000313" key="3">
    <source>
        <dbReference type="Proteomes" id="UP000821837"/>
    </source>
</evidence>
<dbReference type="VEuPathDB" id="VectorBase:RSAN_042750"/>
<sequence length="125" mass="13304">MFAGLRVIKELASQIKSEESSNSHCATDLSSPPPRPRGRPPRLDRGDYVGTSRVVRGAPPPHPSMQNGHDRPGSNGLDLHHPNGLAPPAVDDATDAENSLNALLALSQKSLMKQEPASPATIKMD</sequence>
<organism evidence="2 3">
    <name type="scientific">Rhipicephalus sanguineus</name>
    <name type="common">Brown dog tick</name>
    <name type="synonym">Ixodes sanguineus</name>
    <dbReference type="NCBI Taxonomy" id="34632"/>
    <lineage>
        <taxon>Eukaryota</taxon>
        <taxon>Metazoa</taxon>
        <taxon>Ecdysozoa</taxon>
        <taxon>Arthropoda</taxon>
        <taxon>Chelicerata</taxon>
        <taxon>Arachnida</taxon>
        <taxon>Acari</taxon>
        <taxon>Parasitiformes</taxon>
        <taxon>Ixodida</taxon>
        <taxon>Ixodoidea</taxon>
        <taxon>Ixodidae</taxon>
        <taxon>Rhipicephalinae</taxon>
        <taxon>Rhipicephalus</taxon>
        <taxon>Rhipicephalus</taxon>
    </lineage>
</organism>
<feature type="region of interest" description="Disordered" evidence="1">
    <location>
        <begin position="14"/>
        <end position="96"/>
    </location>
</feature>
<gene>
    <name evidence="2" type="ORF">HPB52_014695</name>
</gene>
<keyword evidence="3" id="KW-1185">Reference proteome</keyword>
<proteinExistence type="predicted"/>
<reference evidence="2" key="1">
    <citation type="journal article" date="2020" name="Cell">
        <title>Large-Scale Comparative Analyses of Tick Genomes Elucidate Their Genetic Diversity and Vector Capacities.</title>
        <authorList>
            <consortium name="Tick Genome and Microbiome Consortium (TIGMIC)"/>
            <person name="Jia N."/>
            <person name="Wang J."/>
            <person name="Shi W."/>
            <person name="Du L."/>
            <person name="Sun Y."/>
            <person name="Zhan W."/>
            <person name="Jiang J.F."/>
            <person name="Wang Q."/>
            <person name="Zhang B."/>
            <person name="Ji P."/>
            <person name="Bell-Sakyi L."/>
            <person name="Cui X.M."/>
            <person name="Yuan T.T."/>
            <person name="Jiang B.G."/>
            <person name="Yang W.F."/>
            <person name="Lam T.T."/>
            <person name="Chang Q.C."/>
            <person name="Ding S.J."/>
            <person name="Wang X.J."/>
            <person name="Zhu J.G."/>
            <person name="Ruan X.D."/>
            <person name="Zhao L."/>
            <person name="Wei J.T."/>
            <person name="Ye R.Z."/>
            <person name="Que T.C."/>
            <person name="Du C.H."/>
            <person name="Zhou Y.H."/>
            <person name="Cheng J.X."/>
            <person name="Dai P.F."/>
            <person name="Guo W.B."/>
            <person name="Han X.H."/>
            <person name="Huang E.J."/>
            <person name="Li L.F."/>
            <person name="Wei W."/>
            <person name="Gao Y.C."/>
            <person name="Liu J.Z."/>
            <person name="Shao H.Z."/>
            <person name="Wang X."/>
            <person name="Wang C.C."/>
            <person name="Yang T.C."/>
            <person name="Huo Q.B."/>
            <person name="Li W."/>
            <person name="Chen H.Y."/>
            <person name="Chen S.E."/>
            <person name="Zhou L.G."/>
            <person name="Ni X.B."/>
            <person name="Tian J.H."/>
            <person name="Sheng Y."/>
            <person name="Liu T."/>
            <person name="Pan Y.S."/>
            <person name="Xia L.Y."/>
            <person name="Li J."/>
            <person name="Zhao F."/>
            <person name="Cao W.C."/>
        </authorList>
    </citation>
    <scope>NUCLEOTIDE SEQUENCE</scope>
    <source>
        <strain evidence="2">Rsan-2018</strain>
    </source>
</reference>
<dbReference type="AlphaFoldDB" id="A0A9D4PRP6"/>
<name>A0A9D4PRP6_RHISA</name>
<reference evidence="2" key="2">
    <citation type="submission" date="2021-09" db="EMBL/GenBank/DDBJ databases">
        <authorList>
            <person name="Jia N."/>
            <person name="Wang J."/>
            <person name="Shi W."/>
            <person name="Du L."/>
            <person name="Sun Y."/>
            <person name="Zhan W."/>
            <person name="Jiang J."/>
            <person name="Wang Q."/>
            <person name="Zhang B."/>
            <person name="Ji P."/>
            <person name="Sakyi L.B."/>
            <person name="Cui X."/>
            <person name="Yuan T."/>
            <person name="Jiang B."/>
            <person name="Yang W."/>
            <person name="Lam T.T.-Y."/>
            <person name="Chang Q."/>
            <person name="Ding S."/>
            <person name="Wang X."/>
            <person name="Zhu J."/>
            <person name="Ruan X."/>
            <person name="Zhao L."/>
            <person name="Wei J."/>
            <person name="Que T."/>
            <person name="Du C."/>
            <person name="Cheng J."/>
            <person name="Dai P."/>
            <person name="Han X."/>
            <person name="Huang E."/>
            <person name="Gao Y."/>
            <person name="Liu J."/>
            <person name="Shao H."/>
            <person name="Ye R."/>
            <person name="Li L."/>
            <person name="Wei W."/>
            <person name="Wang X."/>
            <person name="Wang C."/>
            <person name="Huo Q."/>
            <person name="Li W."/>
            <person name="Guo W."/>
            <person name="Chen H."/>
            <person name="Chen S."/>
            <person name="Zhou L."/>
            <person name="Zhou L."/>
            <person name="Ni X."/>
            <person name="Tian J."/>
            <person name="Zhou Y."/>
            <person name="Sheng Y."/>
            <person name="Liu T."/>
            <person name="Pan Y."/>
            <person name="Xia L."/>
            <person name="Li J."/>
            <person name="Zhao F."/>
            <person name="Cao W."/>
        </authorList>
    </citation>
    <scope>NUCLEOTIDE SEQUENCE</scope>
    <source>
        <strain evidence="2">Rsan-2018</strain>
        <tissue evidence="2">Larvae</tissue>
    </source>
</reference>